<evidence type="ECO:0000313" key="4">
    <source>
        <dbReference type="Proteomes" id="UP000018296"/>
    </source>
</evidence>
<protein>
    <recommendedName>
        <fullName evidence="2">Cell wall elongation regulator TseB-like domain-containing protein</fullName>
    </recommendedName>
</protein>
<dbReference type="Gene3D" id="3.10.450.40">
    <property type="match status" value="2"/>
</dbReference>
<dbReference type="PATRIC" id="fig|1395513.3.peg.3367"/>
<keyword evidence="4" id="KW-1185">Reference proteome</keyword>
<keyword evidence="1" id="KW-0472">Membrane</keyword>
<evidence type="ECO:0000256" key="1">
    <source>
        <dbReference type="SAM" id="Phobius"/>
    </source>
</evidence>
<comment type="caution">
    <text evidence="3">The sequence shown here is derived from an EMBL/GenBank/DDBJ whole genome shotgun (WGS) entry which is preliminary data.</text>
</comment>
<dbReference type="Proteomes" id="UP000018296">
    <property type="component" value="Unassembled WGS sequence"/>
</dbReference>
<keyword evidence="1" id="KW-1133">Transmembrane helix</keyword>
<dbReference type="Pfam" id="PF17881">
    <property type="entry name" value="TseB"/>
    <property type="match status" value="1"/>
</dbReference>
<dbReference type="EMBL" id="AWTC01000021">
    <property type="protein sequence ID" value="EST10568.1"/>
    <property type="molecule type" value="Genomic_DNA"/>
</dbReference>
<proteinExistence type="predicted"/>
<keyword evidence="1" id="KW-0812">Transmembrane</keyword>
<dbReference type="AlphaFoldDB" id="V6IU61"/>
<feature type="domain" description="Cell wall elongation regulator TseB-like" evidence="2">
    <location>
        <begin position="55"/>
        <end position="97"/>
    </location>
</feature>
<dbReference type="STRING" id="1395513.P343_16600"/>
<gene>
    <name evidence="3" type="ORF">P343_16600</name>
</gene>
<organism evidence="3 4">
    <name type="scientific">Sporolactobacillus laevolacticus DSM 442</name>
    <dbReference type="NCBI Taxonomy" id="1395513"/>
    <lineage>
        <taxon>Bacteria</taxon>
        <taxon>Bacillati</taxon>
        <taxon>Bacillota</taxon>
        <taxon>Bacilli</taxon>
        <taxon>Bacillales</taxon>
        <taxon>Sporolactobacillaceae</taxon>
        <taxon>Sporolactobacillus</taxon>
    </lineage>
</organism>
<dbReference type="InterPro" id="IPR046350">
    <property type="entry name" value="Cystatin_sf"/>
</dbReference>
<dbReference type="eggNOG" id="COG5353">
    <property type="taxonomic scope" value="Bacteria"/>
</dbReference>
<accession>V6IU61</accession>
<dbReference type="SUPFAM" id="SSF54403">
    <property type="entry name" value="Cystatin/monellin"/>
    <property type="match status" value="2"/>
</dbReference>
<sequence>MLFPHYTYTDSGDFLRRIKAWLITAAIAVFILFCFGSWKLYFSNMHFQDHSAVSAINKAKKWYHFDHVKSVTAYHGTDAYQVIQAKQKGKMMYFWVPDHPKKAPYIERQASKGITKKQAIQRLFGERLDIKSIISVRLGAIHGHPVWEITFMNSKNNYNYVSLYFDNGKEAQRILNL</sequence>
<feature type="transmembrane region" description="Helical" evidence="1">
    <location>
        <begin position="20"/>
        <end position="41"/>
    </location>
</feature>
<name>V6IU61_9BACL</name>
<dbReference type="InterPro" id="IPR041401">
    <property type="entry name" value="TseB-like_dom"/>
</dbReference>
<reference evidence="3 4" key="1">
    <citation type="journal article" date="2013" name="Genome Announc.">
        <title>Genome Sequence of Sporolactobacillus laevolacticus DSM442, an Efficient Polymer-Grade D-Lactate Producer from Agricultural Waste Cottonseed as a Nitrogen Source.</title>
        <authorList>
            <person name="Wang H."/>
            <person name="Wang L."/>
            <person name="Ju J."/>
            <person name="Yu B."/>
            <person name="Ma Y."/>
        </authorList>
    </citation>
    <scope>NUCLEOTIDE SEQUENCE [LARGE SCALE GENOMIC DNA]</scope>
    <source>
        <strain evidence="3 4">DSM 442</strain>
    </source>
</reference>
<evidence type="ECO:0000259" key="2">
    <source>
        <dbReference type="Pfam" id="PF17881"/>
    </source>
</evidence>
<evidence type="ECO:0000313" key="3">
    <source>
        <dbReference type="EMBL" id="EST10568.1"/>
    </source>
</evidence>